<reference evidence="5 6" key="1">
    <citation type="journal article" date="2017" name="Mol. Plant">
        <title>The Genome of Medicinal Plant Macleaya cordata Provides New Insights into Benzylisoquinoline Alkaloids Metabolism.</title>
        <authorList>
            <person name="Liu X."/>
            <person name="Liu Y."/>
            <person name="Huang P."/>
            <person name="Ma Y."/>
            <person name="Qing Z."/>
            <person name="Tang Q."/>
            <person name="Cao H."/>
            <person name="Cheng P."/>
            <person name="Zheng Y."/>
            <person name="Yuan Z."/>
            <person name="Zhou Y."/>
            <person name="Liu J."/>
            <person name="Tang Z."/>
            <person name="Zhuo Y."/>
            <person name="Zhang Y."/>
            <person name="Yu L."/>
            <person name="Huang J."/>
            <person name="Yang P."/>
            <person name="Peng Q."/>
            <person name="Zhang J."/>
            <person name="Jiang W."/>
            <person name="Zhang Z."/>
            <person name="Lin K."/>
            <person name="Ro D.K."/>
            <person name="Chen X."/>
            <person name="Xiong X."/>
            <person name="Shang Y."/>
            <person name="Huang S."/>
            <person name="Zeng J."/>
        </authorList>
    </citation>
    <scope>NUCLEOTIDE SEQUENCE [LARGE SCALE GENOMIC DNA]</scope>
    <source>
        <strain evidence="6">cv. BLH2017</strain>
        <tissue evidence="5">Root</tissue>
    </source>
</reference>
<dbReference type="SUPFAM" id="SSF101148">
    <property type="entry name" value="Plant invertase/pectin methylesterase inhibitor"/>
    <property type="match status" value="1"/>
</dbReference>
<sequence>MNFHIGVNGDDIISDTCQKAAASDPNLKYDFCVSSLQANPKSKTADLLGLGVISMELSSSNATYISSYIGKLLKDGQGVDPKAKKYLQDCLELYSDAIVDVQDAIKALNARDFMQANTQMSAAMDASTTCEEGFKEEKGLVSPLAKEDNDFFQLTAISLAITNLVK</sequence>
<dbReference type="GO" id="GO:0005576">
    <property type="term" value="C:extracellular region"/>
    <property type="evidence" value="ECO:0007669"/>
    <property type="project" value="UniProtKB-ARBA"/>
</dbReference>
<evidence type="ECO:0000259" key="4">
    <source>
        <dbReference type="SMART" id="SM00856"/>
    </source>
</evidence>
<dbReference type="NCBIfam" id="TIGR01614">
    <property type="entry name" value="PME_inhib"/>
    <property type="match status" value="1"/>
</dbReference>
<evidence type="ECO:0000256" key="2">
    <source>
        <dbReference type="ARBA" id="ARBA00023157"/>
    </source>
</evidence>
<dbReference type="Gene3D" id="1.20.140.40">
    <property type="entry name" value="Invertase/pectin methylesterase inhibitor family protein"/>
    <property type="match status" value="1"/>
</dbReference>
<dbReference type="OrthoDB" id="1915198at2759"/>
<dbReference type="AlphaFoldDB" id="A0A200PLU9"/>
<dbReference type="InParanoid" id="A0A200PLU9"/>
<organism evidence="5 6">
    <name type="scientific">Macleaya cordata</name>
    <name type="common">Five-seeded plume-poppy</name>
    <name type="synonym">Bocconia cordata</name>
    <dbReference type="NCBI Taxonomy" id="56857"/>
    <lineage>
        <taxon>Eukaryota</taxon>
        <taxon>Viridiplantae</taxon>
        <taxon>Streptophyta</taxon>
        <taxon>Embryophyta</taxon>
        <taxon>Tracheophyta</taxon>
        <taxon>Spermatophyta</taxon>
        <taxon>Magnoliopsida</taxon>
        <taxon>Ranunculales</taxon>
        <taxon>Papaveraceae</taxon>
        <taxon>Papaveroideae</taxon>
        <taxon>Macleaya</taxon>
    </lineage>
</organism>
<dbReference type="PANTHER" id="PTHR35357:SF17">
    <property type="entry name" value="PECTINESTERASE INHIBITOR 12"/>
    <property type="match status" value="1"/>
</dbReference>
<proteinExistence type="inferred from homology"/>
<dbReference type="InterPro" id="IPR035513">
    <property type="entry name" value="Invertase/methylesterase_inhib"/>
</dbReference>
<keyword evidence="6" id="KW-1185">Reference proteome</keyword>
<dbReference type="FunFam" id="1.20.140.40:FF:000002">
    <property type="entry name" value="Putative invertase inhibitor"/>
    <property type="match status" value="1"/>
</dbReference>
<evidence type="ECO:0000313" key="6">
    <source>
        <dbReference type="Proteomes" id="UP000195402"/>
    </source>
</evidence>
<gene>
    <name evidence="5" type="ORF">BVC80_8605g4</name>
</gene>
<accession>A0A200PLU9</accession>
<dbReference type="CDD" id="cd15795">
    <property type="entry name" value="PMEI-Pla_a_1_like"/>
    <property type="match status" value="1"/>
</dbReference>
<dbReference type="STRING" id="56857.A0A200PLU9"/>
<dbReference type="SMART" id="SM00856">
    <property type="entry name" value="PMEI"/>
    <property type="match status" value="1"/>
</dbReference>
<comment type="caution">
    <text evidence="5">The sequence shown here is derived from an EMBL/GenBank/DDBJ whole genome shotgun (WGS) entry which is preliminary data.</text>
</comment>
<feature type="domain" description="Pectinesterase inhibitor" evidence="4">
    <location>
        <begin position="8"/>
        <end position="161"/>
    </location>
</feature>
<keyword evidence="1" id="KW-0732">Signal</keyword>
<dbReference type="FunCoup" id="A0A200PLU9">
    <property type="interactions" value="270"/>
</dbReference>
<dbReference type="InterPro" id="IPR034088">
    <property type="entry name" value="Pla_a_1-like"/>
</dbReference>
<dbReference type="GO" id="GO:0004857">
    <property type="term" value="F:enzyme inhibitor activity"/>
    <property type="evidence" value="ECO:0007669"/>
    <property type="project" value="InterPro"/>
</dbReference>
<evidence type="ECO:0000313" key="5">
    <source>
        <dbReference type="EMBL" id="OUZ99185.1"/>
    </source>
</evidence>
<keyword evidence="2" id="KW-1015">Disulfide bond</keyword>
<protein>
    <submittedName>
        <fullName evidence="5">Pectinesterase inhibitor domain</fullName>
    </submittedName>
</protein>
<dbReference type="OMA" id="ASIMCEY"/>
<comment type="similarity">
    <text evidence="3">Belongs to the PMEI family.</text>
</comment>
<evidence type="ECO:0000256" key="1">
    <source>
        <dbReference type="ARBA" id="ARBA00022729"/>
    </source>
</evidence>
<dbReference type="InterPro" id="IPR006501">
    <property type="entry name" value="Pectinesterase_inhib_dom"/>
</dbReference>
<name>A0A200PLU9_MACCD</name>
<dbReference type="PANTHER" id="PTHR35357">
    <property type="entry name" value="OS02G0537100 PROTEIN"/>
    <property type="match status" value="1"/>
</dbReference>
<dbReference type="Pfam" id="PF04043">
    <property type="entry name" value="PMEI"/>
    <property type="match status" value="1"/>
</dbReference>
<dbReference type="Proteomes" id="UP000195402">
    <property type="component" value="Unassembled WGS sequence"/>
</dbReference>
<dbReference type="EMBL" id="MVGT01004529">
    <property type="protein sequence ID" value="OUZ99185.1"/>
    <property type="molecule type" value="Genomic_DNA"/>
</dbReference>
<evidence type="ECO:0000256" key="3">
    <source>
        <dbReference type="ARBA" id="ARBA00038471"/>
    </source>
</evidence>